<dbReference type="SUPFAM" id="SSF47823">
    <property type="entry name" value="lambda integrase-like, N-terminal domain"/>
    <property type="match status" value="1"/>
</dbReference>
<dbReference type="EMBL" id="JAEQNE010000002">
    <property type="protein sequence ID" value="MBL0391230.1"/>
    <property type="molecule type" value="Genomic_DNA"/>
</dbReference>
<dbReference type="AlphaFoldDB" id="A0A937CS12"/>
<keyword evidence="7" id="KW-1185">Reference proteome</keyword>
<accession>A0A937CS12</accession>
<dbReference type="PANTHER" id="PTHR30349:SF81">
    <property type="entry name" value="TYROSINE RECOMBINASE XERC"/>
    <property type="match status" value="1"/>
</dbReference>
<evidence type="ECO:0000259" key="5">
    <source>
        <dbReference type="PROSITE" id="PS51898"/>
    </source>
</evidence>
<keyword evidence="3" id="KW-0238">DNA-binding</keyword>
<gene>
    <name evidence="6" type="ORF">JJ685_08780</name>
</gene>
<evidence type="ECO:0000313" key="6">
    <source>
        <dbReference type="EMBL" id="MBL0391230.1"/>
    </source>
</evidence>
<name>A0A937CS12_9BURK</name>
<evidence type="ECO:0000256" key="2">
    <source>
        <dbReference type="ARBA" id="ARBA00022908"/>
    </source>
</evidence>
<proteinExistence type="predicted"/>
<dbReference type="InterPro" id="IPR011010">
    <property type="entry name" value="DNA_brk_join_enz"/>
</dbReference>
<dbReference type="GO" id="GO:0003677">
    <property type="term" value="F:DNA binding"/>
    <property type="evidence" value="ECO:0007669"/>
    <property type="project" value="UniProtKB-KW"/>
</dbReference>
<dbReference type="Gene3D" id="1.10.443.10">
    <property type="entry name" value="Intergrase catalytic core"/>
    <property type="match status" value="1"/>
</dbReference>
<dbReference type="GO" id="GO:0007059">
    <property type="term" value="P:chromosome segregation"/>
    <property type="evidence" value="ECO:0007669"/>
    <property type="project" value="UniProtKB-KW"/>
</dbReference>
<keyword evidence="4" id="KW-0233">DNA recombination</keyword>
<dbReference type="GO" id="GO:0006310">
    <property type="term" value="P:DNA recombination"/>
    <property type="evidence" value="ECO:0007669"/>
    <property type="project" value="UniProtKB-KW"/>
</dbReference>
<keyword evidence="2" id="KW-0229">DNA integration</keyword>
<dbReference type="PANTHER" id="PTHR30349">
    <property type="entry name" value="PHAGE INTEGRASE-RELATED"/>
    <property type="match status" value="1"/>
</dbReference>
<reference evidence="6 7" key="1">
    <citation type="journal article" date="2017" name="Int. J. Syst. Evol. Microbiol.">
        <title>Ramlibacter monticola sp. nov., isolated from forest soil.</title>
        <authorList>
            <person name="Chaudhary D.K."/>
            <person name="Kim J."/>
        </authorList>
    </citation>
    <scope>NUCLEOTIDE SEQUENCE [LARGE SCALE GENOMIC DNA]</scope>
    <source>
        <strain evidence="6 7">KACC 19175</strain>
    </source>
</reference>
<keyword evidence="1" id="KW-0159">Chromosome partition</keyword>
<dbReference type="CDD" id="cd00799">
    <property type="entry name" value="INT_Cre_C"/>
    <property type="match status" value="1"/>
</dbReference>
<dbReference type="InterPro" id="IPR010998">
    <property type="entry name" value="Integrase_recombinase_N"/>
</dbReference>
<dbReference type="Pfam" id="PF00589">
    <property type="entry name" value="Phage_integrase"/>
    <property type="match status" value="1"/>
</dbReference>
<protein>
    <submittedName>
        <fullName evidence="6">Site-specific integrase</fullName>
    </submittedName>
</protein>
<dbReference type="InterPro" id="IPR013762">
    <property type="entry name" value="Integrase-like_cat_sf"/>
</dbReference>
<dbReference type="SUPFAM" id="SSF56349">
    <property type="entry name" value="DNA breaking-rejoining enzymes"/>
    <property type="match status" value="1"/>
</dbReference>
<organism evidence="6 7">
    <name type="scientific">Ramlibacter monticola</name>
    <dbReference type="NCBI Taxonomy" id="1926872"/>
    <lineage>
        <taxon>Bacteria</taxon>
        <taxon>Pseudomonadati</taxon>
        <taxon>Pseudomonadota</taxon>
        <taxon>Betaproteobacteria</taxon>
        <taxon>Burkholderiales</taxon>
        <taxon>Comamonadaceae</taxon>
        <taxon>Ramlibacter</taxon>
    </lineage>
</organism>
<dbReference type="Proteomes" id="UP000599109">
    <property type="component" value="Unassembled WGS sequence"/>
</dbReference>
<dbReference type="Gene3D" id="1.10.150.130">
    <property type="match status" value="1"/>
</dbReference>
<evidence type="ECO:0000256" key="1">
    <source>
        <dbReference type="ARBA" id="ARBA00022829"/>
    </source>
</evidence>
<feature type="domain" description="Tyr recombinase" evidence="5">
    <location>
        <begin position="158"/>
        <end position="350"/>
    </location>
</feature>
<dbReference type="PROSITE" id="PS51898">
    <property type="entry name" value="TYR_RECOMBINASE"/>
    <property type="match status" value="1"/>
</dbReference>
<evidence type="ECO:0000313" key="7">
    <source>
        <dbReference type="Proteomes" id="UP000599109"/>
    </source>
</evidence>
<evidence type="ECO:0000256" key="4">
    <source>
        <dbReference type="ARBA" id="ARBA00023172"/>
    </source>
</evidence>
<dbReference type="InterPro" id="IPR050090">
    <property type="entry name" value="Tyrosine_recombinase_XerCD"/>
</dbReference>
<dbReference type="RefSeq" id="WP_201673874.1">
    <property type="nucleotide sequence ID" value="NZ_JAEQNE010000002.1"/>
</dbReference>
<dbReference type="GO" id="GO:0015074">
    <property type="term" value="P:DNA integration"/>
    <property type="evidence" value="ECO:0007669"/>
    <property type="project" value="UniProtKB-KW"/>
</dbReference>
<sequence>MRLPTLRSGTTLQPQELCAASQRAVDELMREGQSQNTLASYRAALRYWAGWFSLRYGVDITLPVPAAAVLQFIVDHAQRSGDRGLLHELPAAIDHLLVESGIKGQHGPLSLNTVVHRIAVLSKAHQLREVKNPCQDPKVRELLSLTRRAYAKRGALPQKKDALTLEPLQAVLATCDDSLRGKRDRALLLFAWSTGGRRRSEVASADMAFLKSAPQGEFVYQLCHSKTNQSGQDRPENYKPVVGDAAQALREWLDAAQIREGRIFREVRRGNHLGDSLSGDAVADIVRKHCSAAGVAGDFSAHSLRSGFITAAGQNGAPLAETMALSGHRSAQTVLGYTRVAANTQGTLARKILNSSAPLRKQAAVLTDPE</sequence>
<comment type="caution">
    <text evidence="6">The sequence shown here is derived from an EMBL/GenBank/DDBJ whole genome shotgun (WGS) entry which is preliminary data.</text>
</comment>
<evidence type="ECO:0000256" key="3">
    <source>
        <dbReference type="ARBA" id="ARBA00023125"/>
    </source>
</evidence>
<dbReference type="InterPro" id="IPR002104">
    <property type="entry name" value="Integrase_catalytic"/>
</dbReference>